<dbReference type="Proteomes" id="UP000324585">
    <property type="component" value="Unassembled WGS sequence"/>
</dbReference>
<dbReference type="InterPro" id="IPR036770">
    <property type="entry name" value="Ankyrin_rpt-contain_sf"/>
</dbReference>
<dbReference type="OrthoDB" id="539213at2759"/>
<keyword evidence="1" id="KW-0677">Repeat</keyword>
<evidence type="ECO:0000256" key="2">
    <source>
        <dbReference type="ARBA" id="ARBA00023043"/>
    </source>
</evidence>
<keyword evidence="5" id="KW-1185">Reference proteome</keyword>
<dbReference type="SUPFAM" id="SSF48403">
    <property type="entry name" value="Ankyrin repeat"/>
    <property type="match status" value="1"/>
</dbReference>
<feature type="repeat" description="ANK" evidence="3">
    <location>
        <begin position="94"/>
        <end position="126"/>
    </location>
</feature>
<gene>
    <name evidence="4" type="ORF">FVE85_1546</name>
</gene>
<protein>
    <submittedName>
        <fullName evidence="4">Putative ankyrin repeat protein</fullName>
    </submittedName>
</protein>
<dbReference type="PANTHER" id="PTHR24171">
    <property type="entry name" value="ANKYRIN REPEAT DOMAIN-CONTAINING PROTEIN 39-RELATED"/>
    <property type="match status" value="1"/>
</dbReference>
<comment type="caution">
    <text evidence="4">The sequence shown here is derived from an EMBL/GenBank/DDBJ whole genome shotgun (WGS) entry which is preliminary data.</text>
</comment>
<dbReference type="SMART" id="SM00248">
    <property type="entry name" value="ANK"/>
    <property type="match status" value="2"/>
</dbReference>
<sequence>MVGFVGGYAPVGAGLTQVTGSGEARDVVCNVRVRQVARARAQRAPRTVLRASLQSSSSPSRREQMREAVITNDAARIAELVADVDVNQHDAATGNSTLLHIAANRGNNAAVTALVDAGADIDAENDNGMTALLFAVCKGHVRTARELLKAGADVRHITTQKADALLYAQEYDQPVMLEFIQAYHEALDRNGTGIFLRWLDDNEPVIAE</sequence>
<keyword evidence="2 3" id="KW-0040">ANK repeat</keyword>
<evidence type="ECO:0000313" key="5">
    <source>
        <dbReference type="Proteomes" id="UP000324585"/>
    </source>
</evidence>
<name>A0A5J4YV68_PORPP</name>
<feature type="repeat" description="ANK" evidence="3">
    <location>
        <begin position="127"/>
        <end position="159"/>
    </location>
</feature>
<proteinExistence type="predicted"/>
<dbReference type="Pfam" id="PF12796">
    <property type="entry name" value="Ank_2"/>
    <property type="match status" value="1"/>
</dbReference>
<dbReference type="AlphaFoldDB" id="A0A5J4YV68"/>
<organism evidence="4 5">
    <name type="scientific">Porphyridium purpureum</name>
    <name type="common">Red alga</name>
    <name type="synonym">Porphyridium cruentum</name>
    <dbReference type="NCBI Taxonomy" id="35688"/>
    <lineage>
        <taxon>Eukaryota</taxon>
        <taxon>Rhodophyta</taxon>
        <taxon>Bangiophyceae</taxon>
        <taxon>Porphyridiales</taxon>
        <taxon>Porphyridiaceae</taxon>
        <taxon>Porphyridium</taxon>
    </lineage>
</organism>
<dbReference type="Gene3D" id="1.25.40.20">
    <property type="entry name" value="Ankyrin repeat-containing domain"/>
    <property type="match status" value="1"/>
</dbReference>
<dbReference type="PROSITE" id="PS50297">
    <property type="entry name" value="ANK_REP_REGION"/>
    <property type="match status" value="2"/>
</dbReference>
<dbReference type="InterPro" id="IPR002110">
    <property type="entry name" value="Ankyrin_rpt"/>
</dbReference>
<evidence type="ECO:0000256" key="3">
    <source>
        <dbReference type="PROSITE-ProRule" id="PRU00023"/>
    </source>
</evidence>
<dbReference type="PROSITE" id="PS50088">
    <property type="entry name" value="ANK_REPEAT"/>
    <property type="match status" value="2"/>
</dbReference>
<evidence type="ECO:0000313" key="4">
    <source>
        <dbReference type="EMBL" id="KAA8495391.1"/>
    </source>
</evidence>
<evidence type="ECO:0000256" key="1">
    <source>
        <dbReference type="ARBA" id="ARBA00022737"/>
    </source>
</evidence>
<dbReference type="EMBL" id="VRMN01000003">
    <property type="protein sequence ID" value="KAA8495391.1"/>
    <property type="molecule type" value="Genomic_DNA"/>
</dbReference>
<reference evidence="5" key="1">
    <citation type="journal article" date="2019" name="Nat. Commun.">
        <title>Expansion of phycobilisome linker gene families in mesophilic red algae.</title>
        <authorList>
            <person name="Lee J."/>
            <person name="Kim D."/>
            <person name="Bhattacharya D."/>
            <person name="Yoon H.S."/>
        </authorList>
    </citation>
    <scope>NUCLEOTIDE SEQUENCE [LARGE SCALE GENOMIC DNA]</scope>
    <source>
        <strain evidence="5">CCMP 1328</strain>
    </source>
</reference>
<accession>A0A5J4YV68</accession>